<protein>
    <submittedName>
        <fullName evidence="1">Uncharacterized protein</fullName>
    </submittedName>
</protein>
<reference evidence="1 2" key="1">
    <citation type="submission" date="2018-10" db="EMBL/GenBank/DDBJ databases">
        <title>Paraburkholderia sp. 7MK8-2, isolated from soil.</title>
        <authorList>
            <person name="Gao Z.-H."/>
            <person name="Qiu L.-H."/>
        </authorList>
    </citation>
    <scope>NUCLEOTIDE SEQUENCE [LARGE SCALE GENOMIC DNA]</scope>
    <source>
        <strain evidence="1 2">7MK8-2</strain>
    </source>
</reference>
<proteinExistence type="predicted"/>
<gene>
    <name evidence="1" type="ORF">D7S89_15650</name>
</gene>
<evidence type="ECO:0000313" key="2">
    <source>
        <dbReference type="Proteomes" id="UP000280434"/>
    </source>
</evidence>
<keyword evidence="2" id="KW-1185">Reference proteome</keyword>
<comment type="caution">
    <text evidence="1">The sequence shown here is derived from an EMBL/GenBank/DDBJ whole genome shotgun (WGS) entry which is preliminary data.</text>
</comment>
<dbReference type="AlphaFoldDB" id="A0A494X9G9"/>
<sequence length="245" mass="26943">MLERVSRELGAIFAGRDDRVIVMLRLREPKCFDADSLAWLARLRESYDSELELLLLLARSDGSDEPARLEPAAIEPIGLPLAAEVAQGSELGEQGPILLSTWSLCDGTRPWPPRFLDALLDPRSLGWLLPYRHDVSIERMAHDARLDACNLQRTVLDLGAGRVPSARLAQCVRTVLSELGSGWERPAGIAFDLACAGTFEASSQADDYGWHVDATEAVLDEVANAVMMRRIAAYTRSPMSLSTKL</sequence>
<accession>A0A494X9G9</accession>
<dbReference type="EMBL" id="RBZV01000006">
    <property type="protein sequence ID" value="RKP46802.1"/>
    <property type="molecule type" value="Genomic_DNA"/>
</dbReference>
<organism evidence="1 2">
    <name type="scientific">Trinickia fusca</name>
    <dbReference type="NCBI Taxonomy" id="2419777"/>
    <lineage>
        <taxon>Bacteria</taxon>
        <taxon>Pseudomonadati</taxon>
        <taxon>Pseudomonadota</taxon>
        <taxon>Betaproteobacteria</taxon>
        <taxon>Burkholderiales</taxon>
        <taxon>Burkholderiaceae</taxon>
        <taxon>Trinickia</taxon>
    </lineage>
</organism>
<dbReference type="Proteomes" id="UP000280434">
    <property type="component" value="Unassembled WGS sequence"/>
</dbReference>
<evidence type="ECO:0000313" key="1">
    <source>
        <dbReference type="EMBL" id="RKP46802.1"/>
    </source>
</evidence>
<name>A0A494X9G9_9BURK</name>